<dbReference type="Proteomes" id="UP000528457">
    <property type="component" value="Unassembled WGS sequence"/>
</dbReference>
<dbReference type="InParanoid" id="A0A7X0MVP5"/>
<dbReference type="Pfam" id="PF12706">
    <property type="entry name" value="Lactamase_B_2"/>
    <property type="match status" value="1"/>
</dbReference>
<protein>
    <submittedName>
        <fullName evidence="2">L-ascorbate metabolism protein UlaG (Beta-lactamase superfamily)</fullName>
    </submittedName>
</protein>
<dbReference type="RefSeq" id="WP_166852339.1">
    <property type="nucleotide sequence ID" value="NZ_JAAONY010000001.1"/>
</dbReference>
<evidence type="ECO:0000313" key="2">
    <source>
        <dbReference type="EMBL" id="MBB6520069.1"/>
    </source>
</evidence>
<feature type="domain" description="Metallo-beta-lactamase" evidence="1">
    <location>
        <begin position="125"/>
        <end position="322"/>
    </location>
</feature>
<dbReference type="GO" id="GO:0005737">
    <property type="term" value="C:cytoplasm"/>
    <property type="evidence" value="ECO:0007669"/>
    <property type="project" value="TreeGrafter"/>
</dbReference>
<dbReference type="InterPro" id="IPR036866">
    <property type="entry name" value="RibonucZ/Hydroxyglut_hydro"/>
</dbReference>
<dbReference type="SUPFAM" id="SSF56281">
    <property type="entry name" value="Metallo-hydrolase/oxidoreductase"/>
    <property type="match status" value="1"/>
</dbReference>
<evidence type="ECO:0000259" key="1">
    <source>
        <dbReference type="Pfam" id="PF12706"/>
    </source>
</evidence>
<dbReference type="AlphaFoldDB" id="A0A7X0MVP5"/>
<sequence length="399" mass="45338">MFKTLSKTIKYLLFALIALVVAIYISACSSFGQLPDLSNKKIAEQFERSPQWDGSYFKNKLAQEPVDRWKAARAFFLASNPNTEPDPVLEVESTDVSIYQNAPESGFRVTWLGHSILLLEIDGKRILIDPVWSERASPFSFMGAKRFYPSPLAFEDLPSIDAVLISHDHYDHLDMETVKRLKEQDLNWYVPLGVGAHLRFWGVDEEKIYEMDWWQQQQLGDVTISSIPSRHSSGRTLSGSEHKKTLWSGWAVNGPEHSVVYSGDTSMHPDFAEIGERLGPFDLSIIEIGAYNPLWRDNHLGPEQAFIAHQLLQANTMLPVHWAGFNLSRHAWTAPIERLLVAAESSDKNSNIIIPKPGQAFEPSSPPQNQRWWPSIPWNGVDKEPVWSTKVDELLEGYR</sequence>
<evidence type="ECO:0000313" key="3">
    <source>
        <dbReference type="Proteomes" id="UP000528457"/>
    </source>
</evidence>
<accession>A0A7X0MVP5</accession>
<organism evidence="2 3">
    <name type="scientific">Pseudoteredinibacter isoporae</name>
    <dbReference type="NCBI Taxonomy" id="570281"/>
    <lineage>
        <taxon>Bacteria</taxon>
        <taxon>Pseudomonadati</taxon>
        <taxon>Pseudomonadota</taxon>
        <taxon>Gammaproteobacteria</taxon>
        <taxon>Cellvibrionales</taxon>
        <taxon>Cellvibrionaceae</taxon>
        <taxon>Pseudoteredinibacter</taxon>
    </lineage>
</organism>
<dbReference type="EMBL" id="JACHHT010000001">
    <property type="protein sequence ID" value="MBB6520069.1"/>
    <property type="molecule type" value="Genomic_DNA"/>
</dbReference>
<dbReference type="PANTHER" id="PTHR15032:SF4">
    <property type="entry name" value="N-ACYL-PHOSPHATIDYLETHANOLAMINE-HYDROLYZING PHOSPHOLIPASE D"/>
    <property type="match status" value="1"/>
</dbReference>
<dbReference type="InterPro" id="IPR001279">
    <property type="entry name" value="Metallo-B-lactamas"/>
</dbReference>
<dbReference type="Gene3D" id="3.60.15.10">
    <property type="entry name" value="Ribonuclease Z/Hydroxyacylglutathione hydrolase-like"/>
    <property type="match status" value="1"/>
</dbReference>
<keyword evidence="3" id="KW-1185">Reference proteome</keyword>
<comment type="caution">
    <text evidence="2">The sequence shown here is derived from an EMBL/GenBank/DDBJ whole genome shotgun (WGS) entry which is preliminary data.</text>
</comment>
<dbReference type="PANTHER" id="PTHR15032">
    <property type="entry name" value="N-ACYL-PHOSPHATIDYLETHANOLAMINE-HYDROLYZING PHOSPHOLIPASE D"/>
    <property type="match status" value="1"/>
</dbReference>
<reference evidence="2 3" key="1">
    <citation type="submission" date="2020-08" db="EMBL/GenBank/DDBJ databases">
        <title>Genomic Encyclopedia of Type Strains, Phase IV (KMG-IV): sequencing the most valuable type-strain genomes for metagenomic binning, comparative biology and taxonomic classification.</title>
        <authorList>
            <person name="Goeker M."/>
        </authorList>
    </citation>
    <scope>NUCLEOTIDE SEQUENCE [LARGE SCALE GENOMIC DNA]</scope>
    <source>
        <strain evidence="2 3">DSM 22368</strain>
    </source>
</reference>
<gene>
    <name evidence="2" type="ORF">HNR48_000347</name>
</gene>
<proteinExistence type="predicted"/>
<name>A0A7X0MVP5_9GAMM</name>